<proteinExistence type="predicted"/>
<keyword evidence="4" id="KW-1185">Reference proteome</keyword>
<sequence>MAKNGNRDDFSQATKNRLAKQARYHCSNPSCRHLTYAPTSNGAKEINIGVAAHICAAAPGPGARRYRSDMTPEQRMSPDNGIHLCQDCAKTIDSDDPVFSERVLHGWKRKHAEDMWRSIVEKTPFGPTMPPTVGEIGALLQAAAAADLEVFKRSGKWPQTNVSLMLKVEGQPEPGLASVLGQTLGILDHLVIVAPPGTGKSTVLFQMAEGSVSTKSGTPLVISLSDWSTGGLSLVESILRRPAFRGLTESDLRAVAEQPGVVFMFDSWNELGGDARRRARTEIQALRAELPAATFVLTTRPESSTVPFEGQLSTVLELNDQQQIDIARELKGQEGVRLVDQAWRTPGVRELVTIALYLTTLLSLPEGQPFPNTKEEVLRRFVEAHEKQPQHAEPLCAVTHGLQTAFLSDLAVTATRAANTSIPESTARRSVSRTDDVLVSDGQLTIKPQPNDVLDALVKHHLLIKTGEPASYRFQHQQFQEWYASKEVESAMLSATTDTQALQRPKADILNAKPWEEAILFATERMSRGEDSQVKACAVTILAAFDVDPDLAAEMIYRSTDAVWAQVSPEICDRVRRWHRPEKYDRAVRFMITSGRPEFRDLVWPLITHDDQQRSLPALRAARRFRPSVLGPHAAKDILALPSKKRETIVSEIAFRSSMDGLDLAAQIAKSDADPALKAAAVEGMAWRRADHHIADVLSTVNQETFDLLYQKGYLEEIDDKAVQDGLSSARARAEKELSAYKRLRAALYSSDGEDHVAELVELIATVDIKSQQDSQAALIHEASRRYSEAVGQGLLRRLKDGRELFYGADDILAASGIVIEDDTLVEMALAPPKRNDFRAEAAASVLGPASVGKLIDAKLALNAELKALRRYDEGLANRYYGLRELIAHAPGASVLIAVQQRAASANNDAIHELSKLLSRKQEYGARARPFPNNAHAEVAKLAAEWGERLVASGDTATREQFAAIADLIAQFPSVGLLSILHRLLEVELTKYRTLRKEAATEQWQGPAANGARMNHFPSYQRAFAAIRSSETTALMVSYLSDEHFGDTAANVLQSQWADLHEPKLEGAPGHSKEFSRVEDARKARLSSCNASTPVADAIFAAITPLIAEGATELQKQHAVKLAIHGVRLPHGDRSDVIETLLEIAPQQARAVIVRNLILSGGAVPLDVVKVGIKDVFEDAKKYPWILDEGWQLKAWLSLLPFTDHTEKLPEIIADLPERFRGPHFLEEMLRVTEHVESSAIEGALFDLADNDAAFLDSQVWREAIRLRGTLTSARRYLDLVLENKIEMRDGWQSSEHLAELLNRHSELRTYAYSVLKDGETPKLTLLARAIAEGSDPDGLIQLVQLENQRGQRFITLRTIQRAVTEHIPSDPERGAFEMLPVAATELRRKLLALTTDGGQADAAARVLREIDRLRDEFGAPEDEPRHPDLASGKPWPILSPGSDAVSGS</sequence>
<evidence type="ECO:0000313" key="4">
    <source>
        <dbReference type="Proteomes" id="UP001314635"/>
    </source>
</evidence>
<evidence type="ECO:0000259" key="2">
    <source>
        <dbReference type="Pfam" id="PF22726"/>
    </source>
</evidence>
<feature type="domain" description="NACHT C-terminal Alpha/Beta 2" evidence="2">
    <location>
        <begin position="1359"/>
        <end position="1437"/>
    </location>
</feature>
<protein>
    <recommendedName>
        <fullName evidence="2">NACHT C-terminal Alpha/Beta 2 domain-containing protein</fullName>
    </recommendedName>
</protein>
<reference evidence="4" key="1">
    <citation type="journal article" date="2021" name="ISME J.">
        <title>Evolutionary origin and ecological implication of a unique nif island in free-living Bradyrhizobium lineages.</title>
        <authorList>
            <person name="Tao J."/>
        </authorList>
    </citation>
    <scope>NUCLEOTIDE SEQUENCE [LARGE SCALE GENOMIC DNA]</scope>
    <source>
        <strain evidence="4">SZCCT0094</strain>
    </source>
</reference>
<feature type="compositionally biased region" description="Basic and acidic residues" evidence="1">
    <location>
        <begin position="1416"/>
        <end position="1429"/>
    </location>
</feature>
<dbReference type="Pfam" id="PF22726">
    <property type="entry name" value="NCAB2"/>
    <property type="match status" value="1"/>
</dbReference>
<gene>
    <name evidence="3" type="ORF">JQ619_36130</name>
</gene>
<evidence type="ECO:0000256" key="1">
    <source>
        <dbReference type="SAM" id="MobiDB-lite"/>
    </source>
</evidence>
<dbReference type="Gene3D" id="3.40.50.300">
    <property type="entry name" value="P-loop containing nucleotide triphosphate hydrolases"/>
    <property type="match status" value="1"/>
</dbReference>
<evidence type="ECO:0000313" key="3">
    <source>
        <dbReference type="EMBL" id="MBR1141189.1"/>
    </source>
</evidence>
<feature type="region of interest" description="Disordered" evidence="1">
    <location>
        <begin position="1416"/>
        <end position="1449"/>
    </location>
</feature>
<dbReference type="InterPro" id="IPR027417">
    <property type="entry name" value="P-loop_NTPase"/>
</dbReference>
<comment type="caution">
    <text evidence="3">The sequence shown here is derived from an EMBL/GenBank/DDBJ whole genome shotgun (WGS) entry which is preliminary data.</text>
</comment>
<dbReference type="SUPFAM" id="SSF52540">
    <property type="entry name" value="P-loop containing nucleoside triphosphate hydrolases"/>
    <property type="match status" value="1"/>
</dbReference>
<accession>A0ABS5GJH6</accession>
<organism evidence="3 4">
    <name type="scientific">Bradyrhizobium denitrificans</name>
    <dbReference type="NCBI Taxonomy" id="2734912"/>
    <lineage>
        <taxon>Bacteria</taxon>
        <taxon>Pseudomonadati</taxon>
        <taxon>Pseudomonadota</taxon>
        <taxon>Alphaproteobacteria</taxon>
        <taxon>Hyphomicrobiales</taxon>
        <taxon>Nitrobacteraceae</taxon>
        <taxon>Bradyrhizobium</taxon>
    </lineage>
</organism>
<dbReference type="InterPro" id="IPR054732">
    <property type="entry name" value="NCAB2"/>
</dbReference>
<dbReference type="RefSeq" id="WP_172243735.1">
    <property type="nucleotide sequence ID" value="NZ_JABFDP010000054.1"/>
</dbReference>
<dbReference type="EMBL" id="JAFCLK010000058">
    <property type="protein sequence ID" value="MBR1141189.1"/>
    <property type="molecule type" value="Genomic_DNA"/>
</dbReference>
<dbReference type="Proteomes" id="UP001314635">
    <property type="component" value="Unassembled WGS sequence"/>
</dbReference>
<name>A0ABS5GJH6_9BRAD</name>